<gene>
    <name evidence="2" type="ORF">BKA15_004469</name>
</gene>
<evidence type="ECO:0000259" key="1">
    <source>
        <dbReference type="Pfam" id="PF13354"/>
    </source>
</evidence>
<sequence length="293" mass="31205">MITNRTALIDDVQRDWRAAGLQGSLLARNLITGAEFGFDTGLVWPLASVIKLPIALVIFDAFERGELDAAEPFEIAPQHATSGPTGVSLFRHPSRVAAEDLLQLSLAVSDNAATDLLLDRFGLEQANARLTELGCPELIIRHSMAAIYGTAAAVTKIGAGLARAGQTRDGHLIEELDPNRANAGTARALVDLLDRVWTDRIASPAACARLRGALGRQLVLHRLAVELAADDVGIFTKTGTFLDLRHEVGVVQLGDDRIAVAALTRSDVAAFVQLEADFAIGHAARLAVDAVRS</sequence>
<dbReference type="GO" id="GO:0008800">
    <property type="term" value="F:beta-lactamase activity"/>
    <property type="evidence" value="ECO:0007669"/>
    <property type="project" value="UniProtKB-EC"/>
</dbReference>
<keyword evidence="3" id="KW-1185">Reference proteome</keyword>
<dbReference type="AlphaFoldDB" id="A0A7Y9LDT4"/>
<dbReference type="InterPro" id="IPR000871">
    <property type="entry name" value="Beta-lactam_class-A"/>
</dbReference>
<dbReference type="EMBL" id="JACCBU010000001">
    <property type="protein sequence ID" value="NYE73140.1"/>
    <property type="molecule type" value="Genomic_DNA"/>
</dbReference>
<dbReference type="InterPro" id="IPR045155">
    <property type="entry name" value="Beta-lactam_cat"/>
</dbReference>
<keyword evidence="2" id="KW-0378">Hydrolase</keyword>
<dbReference type="EC" id="3.5.2.6" evidence="2"/>
<evidence type="ECO:0000313" key="2">
    <source>
        <dbReference type="EMBL" id="NYE73140.1"/>
    </source>
</evidence>
<dbReference type="PANTHER" id="PTHR35333">
    <property type="entry name" value="BETA-LACTAMASE"/>
    <property type="match status" value="1"/>
</dbReference>
<name>A0A7Y9LDT4_9ACTN</name>
<dbReference type="PANTHER" id="PTHR35333:SF3">
    <property type="entry name" value="BETA-LACTAMASE-TYPE TRANSPEPTIDASE FOLD CONTAINING PROTEIN"/>
    <property type="match status" value="1"/>
</dbReference>
<dbReference type="SUPFAM" id="SSF56601">
    <property type="entry name" value="beta-lactamase/transpeptidase-like"/>
    <property type="match status" value="1"/>
</dbReference>
<comment type="caution">
    <text evidence="2">The sequence shown here is derived from an EMBL/GenBank/DDBJ whole genome shotgun (WGS) entry which is preliminary data.</text>
</comment>
<dbReference type="Proteomes" id="UP000569914">
    <property type="component" value="Unassembled WGS sequence"/>
</dbReference>
<proteinExistence type="predicted"/>
<organism evidence="2 3">
    <name type="scientific">Microlunatus parietis</name>
    <dbReference type="NCBI Taxonomy" id="682979"/>
    <lineage>
        <taxon>Bacteria</taxon>
        <taxon>Bacillati</taxon>
        <taxon>Actinomycetota</taxon>
        <taxon>Actinomycetes</taxon>
        <taxon>Propionibacteriales</taxon>
        <taxon>Propionibacteriaceae</taxon>
        <taxon>Microlunatus</taxon>
    </lineage>
</organism>
<dbReference type="GO" id="GO:0046677">
    <property type="term" value="P:response to antibiotic"/>
    <property type="evidence" value="ECO:0007669"/>
    <property type="project" value="InterPro"/>
</dbReference>
<dbReference type="InterPro" id="IPR012338">
    <property type="entry name" value="Beta-lactam/transpept-like"/>
</dbReference>
<dbReference type="RefSeq" id="WP_179754415.1">
    <property type="nucleotide sequence ID" value="NZ_JACCBU010000001.1"/>
</dbReference>
<accession>A0A7Y9LDT4</accession>
<protein>
    <submittedName>
        <fullName evidence="2">Beta-lactamase class A</fullName>
        <ecNumber evidence="2">3.5.2.6</ecNumber>
    </submittedName>
</protein>
<feature type="domain" description="Beta-lactamase class A catalytic" evidence="1">
    <location>
        <begin position="25"/>
        <end position="264"/>
    </location>
</feature>
<evidence type="ECO:0000313" key="3">
    <source>
        <dbReference type="Proteomes" id="UP000569914"/>
    </source>
</evidence>
<dbReference type="GO" id="GO:0030655">
    <property type="term" value="P:beta-lactam antibiotic catabolic process"/>
    <property type="evidence" value="ECO:0007669"/>
    <property type="project" value="InterPro"/>
</dbReference>
<dbReference type="Gene3D" id="3.40.710.10">
    <property type="entry name" value="DD-peptidase/beta-lactamase superfamily"/>
    <property type="match status" value="1"/>
</dbReference>
<dbReference type="Pfam" id="PF13354">
    <property type="entry name" value="Beta-lactamase2"/>
    <property type="match status" value="1"/>
</dbReference>
<reference evidence="2 3" key="1">
    <citation type="submission" date="2020-07" db="EMBL/GenBank/DDBJ databases">
        <title>Sequencing the genomes of 1000 actinobacteria strains.</title>
        <authorList>
            <person name="Klenk H.-P."/>
        </authorList>
    </citation>
    <scope>NUCLEOTIDE SEQUENCE [LARGE SCALE GENOMIC DNA]</scope>
    <source>
        <strain evidence="2 3">DSM 22083</strain>
    </source>
</reference>